<dbReference type="InterPro" id="IPR014001">
    <property type="entry name" value="Helicase_ATP-bd"/>
</dbReference>
<feature type="coiled-coil region" evidence="16">
    <location>
        <begin position="1212"/>
        <end position="1239"/>
    </location>
</feature>
<evidence type="ECO:0000259" key="18">
    <source>
        <dbReference type="PROSITE" id="PS50168"/>
    </source>
</evidence>
<dbReference type="PROSITE" id="PS51194">
    <property type="entry name" value="HELICASE_CTER"/>
    <property type="match status" value="1"/>
</dbReference>
<feature type="compositionally biased region" description="Low complexity" evidence="17">
    <location>
        <begin position="125"/>
        <end position="142"/>
    </location>
</feature>
<dbReference type="PANTHER" id="PTHR14074">
    <property type="entry name" value="HELICASE WITH DEATH DOMAIN-RELATED"/>
    <property type="match status" value="1"/>
</dbReference>
<keyword evidence="13" id="KW-0694">RNA-binding</keyword>
<keyword evidence="10" id="KW-0862">Zinc</keyword>
<feature type="region of interest" description="Disordered" evidence="17">
    <location>
        <begin position="176"/>
        <end position="195"/>
    </location>
</feature>
<keyword evidence="12" id="KW-0391">Immunity</keyword>
<dbReference type="SUPFAM" id="SSF52540">
    <property type="entry name" value="P-loop containing nucleoside triphosphate hydrolases"/>
    <property type="match status" value="2"/>
</dbReference>
<feature type="domain" description="Helicase C-terminal" evidence="20">
    <location>
        <begin position="1062"/>
        <end position="1230"/>
    </location>
</feature>
<evidence type="ECO:0000313" key="22">
    <source>
        <dbReference type="EnsemblMetazoa" id="XP_038045072.1"/>
    </source>
</evidence>
<dbReference type="Proteomes" id="UP000887568">
    <property type="component" value="Unplaced"/>
</dbReference>
<comment type="catalytic activity">
    <reaction evidence="15">
        <text>ATP + H2O = ADP + phosphate + H(+)</text>
        <dbReference type="Rhea" id="RHEA:13065"/>
        <dbReference type="ChEBI" id="CHEBI:15377"/>
        <dbReference type="ChEBI" id="CHEBI:15378"/>
        <dbReference type="ChEBI" id="CHEBI:30616"/>
        <dbReference type="ChEBI" id="CHEBI:43474"/>
        <dbReference type="ChEBI" id="CHEBI:456216"/>
        <dbReference type="EC" id="3.6.4.13"/>
    </reaction>
    <physiologicalReaction direction="left-to-right" evidence="15">
        <dbReference type="Rhea" id="RHEA:13066"/>
    </physiologicalReaction>
</comment>
<feature type="domain" description="DED" evidence="18">
    <location>
        <begin position="8"/>
        <end position="86"/>
    </location>
</feature>
<dbReference type="CDD" id="cd00045">
    <property type="entry name" value="DED"/>
    <property type="match status" value="1"/>
</dbReference>
<dbReference type="GO" id="GO:0003723">
    <property type="term" value="F:RNA binding"/>
    <property type="evidence" value="ECO:0007669"/>
    <property type="project" value="UniProtKB-KW"/>
</dbReference>
<dbReference type="InterPro" id="IPR001650">
    <property type="entry name" value="Helicase_C-like"/>
</dbReference>
<feature type="region of interest" description="Disordered" evidence="17">
    <location>
        <begin position="673"/>
        <end position="693"/>
    </location>
</feature>
<dbReference type="RefSeq" id="XP_038045072.1">
    <property type="nucleotide sequence ID" value="XM_038189144.1"/>
</dbReference>
<sequence>MVSTGISAFHETLFSISRELTDNEVRNLKYLCKDYLTVSQKEGITNALALFEILEQKRIISEDNFTFLLGSMENLQRNDLRKKFLEIIPESEAAHAEARKEDSPKEGSSKEGSPKEASNGPQNRSGNAASFSSGSESSTAGGPRSYDLKNSPLTVGDSSDNVYNYGSSTDGPASPLEANCALGSTPGSASASSTGGLTIIAKNSPITLGNSFGNQYNYGSKESPSTAPPRHQPQDRVPNANGSGDHDKVCSQSLSSAQQGHYPSSLNPATLRTPAGFCPHSSKARSIDAAQQGDSGSVINPMSSGQEARMPVTSPQSKLLSKMKAERARVNETPTLDGPNVMASQPSGPVLDDERSLVKAHNPEGNPHVESFSEESEAAHAEARKEDSPKEASSQQASPKEASSKEGSPKEASNGPQNWSGNVASFSSGKELNKEEETVEVRDNSCYENCIFVQDSTKTDIFARFTEKRIKEEKRAEASADNHYQNCIFVQNSTHTNIAVMPAKCRRNSSENLLEEIRTMIRGKTLPEKVVQLLDRCDAEIEDAEEGCVKLLLGFRSVEGLKKFWEIYSSGEFQECLGRELSTGDIEISEEDYNRALRKLKDASDKKGDGQSPDQNLHQVCNPLPTCDPVHQKGTLKPPGLFTSSHQGQGSTSGPLLEMSTDSYNDAERVREARNPQGSKCNDQQNAREEARAIGRRQPTLRGYQRELAERPLKGFENHIICAPTGSGKTLTAAYICYQYRTWFETNVPDKHFKALFFVNMRHLTVQQRDAFRWYFPNKQDVQTIGEQQSFEDALKLDDAKPAVLMLTAQILVNAMKSDKIDIKDLDMLIFDDCHYTDLKHPYKKIMKTYLKEKQRLPKPQRVGVSGPHLPFIIGLSASLGVESVDHLLTLCGNMDCKGVDRVLRNTAELKLHVNSPDEVKIEYVSTPNDKQFADLLEALMTDIEDQLPDIEEHPLPPRGCQLYEAEVMRRLTDAQKLGDRTAIVVYVYLYEYNRAMMLFDDLSITDCLSHLEKFHDRPLLTAHKMQDLVEVQCQKLFDLNRGEMKRLGSVEGEHSNEKLGNLASLLHDIFTEKPDSKGIVLLRLKLATTAVADFLSKSTLLNALPCRVIPQQFVGQEDIEDACLVEAEQRTVLESFKHEDGCNVLVATDIALLGNVRSVLLPACNFVIRYNFVSNEIGTVQSKGRARARAEAEGSQYSLFVESRLLNKKTKYDNRNKVKKMEEAMEELEAMTEDQRLDRIQERQNKILEYIRLPKEEAKQQWAMTSLDRITIHCKECSALVCKASELRRNGDAGHVSCISPEFKRWVKEVKYSRPQRFPDIETVGLISCGTLDCGNQLGTMQKFLKLQPPDGYALKAQSFEIHFEMGGVKIPTMWKKAGFQILQG</sequence>
<dbReference type="SUPFAM" id="SSF47986">
    <property type="entry name" value="DEATH domain"/>
    <property type="match status" value="1"/>
</dbReference>
<feature type="compositionally biased region" description="Polar residues" evidence="17">
    <location>
        <begin position="151"/>
        <end position="170"/>
    </location>
</feature>
<keyword evidence="4" id="KW-0963">Cytoplasm</keyword>
<keyword evidence="7" id="KW-0547">Nucleotide-binding</keyword>
<evidence type="ECO:0000256" key="13">
    <source>
        <dbReference type="ARBA" id="ARBA00022884"/>
    </source>
</evidence>
<dbReference type="GeneID" id="119719644"/>
<dbReference type="Gene3D" id="1.20.1320.30">
    <property type="match status" value="1"/>
</dbReference>
<dbReference type="InterPro" id="IPR021673">
    <property type="entry name" value="RLR_CTR"/>
</dbReference>
<evidence type="ECO:0000256" key="10">
    <source>
        <dbReference type="ARBA" id="ARBA00022833"/>
    </source>
</evidence>
<dbReference type="SMART" id="SM00487">
    <property type="entry name" value="DEXDc"/>
    <property type="match status" value="1"/>
</dbReference>
<dbReference type="InterPro" id="IPR011029">
    <property type="entry name" value="DEATH-like_dom_sf"/>
</dbReference>
<keyword evidence="5" id="KW-0399">Innate immunity</keyword>
<evidence type="ECO:0000256" key="3">
    <source>
        <dbReference type="ARBA" id="ARBA00012552"/>
    </source>
</evidence>
<feature type="domain" description="Helicase ATP-binding" evidence="19">
    <location>
        <begin position="710"/>
        <end position="898"/>
    </location>
</feature>
<feature type="compositionally biased region" description="Polar residues" evidence="17">
    <location>
        <begin position="292"/>
        <end position="306"/>
    </location>
</feature>
<accession>A0A913Z079</accession>
<dbReference type="GO" id="GO:0005737">
    <property type="term" value="C:cytoplasm"/>
    <property type="evidence" value="ECO:0007669"/>
    <property type="project" value="UniProtKB-SubCell"/>
</dbReference>
<dbReference type="Pfam" id="PF04851">
    <property type="entry name" value="ResIII"/>
    <property type="match status" value="1"/>
</dbReference>
<keyword evidence="14" id="KW-0051">Antiviral defense</keyword>
<dbReference type="Pfam" id="PF11648">
    <property type="entry name" value="RIG-I_C-RD"/>
    <property type="match status" value="1"/>
</dbReference>
<dbReference type="InterPro" id="IPR001875">
    <property type="entry name" value="DED_dom"/>
</dbReference>
<proteinExistence type="inferred from homology"/>
<evidence type="ECO:0000256" key="2">
    <source>
        <dbReference type="ARBA" id="ARBA00006866"/>
    </source>
</evidence>
<keyword evidence="9" id="KW-0347">Helicase</keyword>
<dbReference type="EC" id="3.6.4.13" evidence="3"/>
<dbReference type="InterPro" id="IPR038557">
    <property type="entry name" value="RLR_C_sf"/>
</dbReference>
<keyword evidence="11" id="KW-0067">ATP-binding</keyword>
<feature type="compositionally biased region" description="Polar residues" evidence="17">
    <location>
        <begin position="250"/>
        <end position="270"/>
    </location>
</feature>
<evidence type="ECO:0000256" key="16">
    <source>
        <dbReference type="SAM" id="Coils"/>
    </source>
</evidence>
<dbReference type="GO" id="GO:0016787">
    <property type="term" value="F:hydrolase activity"/>
    <property type="evidence" value="ECO:0007669"/>
    <property type="project" value="UniProtKB-KW"/>
</dbReference>
<dbReference type="Gene3D" id="3.40.50.300">
    <property type="entry name" value="P-loop containing nucleotide triphosphate hydrolases"/>
    <property type="match status" value="2"/>
</dbReference>
<evidence type="ECO:0000256" key="17">
    <source>
        <dbReference type="SAM" id="MobiDB-lite"/>
    </source>
</evidence>
<keyword evidence="8" id="KW-0378">Hydrolase</keyword>
<feature type="compositionally biased region" description="Polar residues" evidence="17">
    <location>
        <begin position="210"/>
        <end position="225"/>
    </location>
</feature>
<dbReference type="InterPro" id="IPR006935">
    <property type="entry name" value="Helicase/UvrB_N"/>
</dbReference>
<dbReference type="GO" id="GO:0051607">
    <property type="term" value="P:defense response to virus"/>
    <property type="evidence" value="ECO:0007669"/>
    <property type="project" value="UniProtKB-KW"/>
</dbReference>
<feature type="compositionally biased region" description="Basic and acidic residues" evidence="17">
    <location>
        <begin position="377"/>
        <end position="390"/>
    </location>
</feature>
<reference evidence="22" key="1">
    <citation type="submission" date="2022-11" db="UniProtKB">
        <authorList>
            <consortium name="EnsemblMetazoa"/>
        </authorList>
    </citation>
    <scope>IDENTIFICATION</scope>
</reference>
<dbReference type="GO" id="GO:0042981">
    <property type="term" value="P:regulation of apoptotic process"/>
    <property type="evidence" value="ECO:0007669"/>
    <property type="project" value="InterPro"/>
</dbReference>
<evidence type="ECO:0000256" key="6">
    <source>
        <dbReference type="ARBA" id="ARBA00022723"/>
    </source>
</evidence>
<feature type="compositionally biased region" description="Polar residues" evidence="17">
    <location>
        <begin position="676"/>
        <end position="685"/>
    </location>
</feature>
<dbReference type="SMART" id="SM00031">
    <property type="entry name" value="DED"/>
    <property type="match status" value="1"/>
</dbReference>
<feature type="region of interest" description="Disordered" evidence="17">
    <location>
        <begin position="629"/>
        <end position="660"/>
    </location>
</feature>
<evidence type="ECO:0000259" key="20">
    <source>
        <dbReference type="PROSITE" id="PS51194"/>
    </source>
</evidence>
<comment type="similarity">
    <text evidence="2">Belongs to the helicase family. RLR subfamily.</text>
</comment>
<protein>
    <recommendedName>
        <fullName evidence="3">RNA helicase</fullName>
        <ecNumber evidence="3">3.6.4.13</ecNumber>
    </recommendedName>
</protein>
<evidence type="ECO:0000256" key="1">
    <source>
        <dbReference type="ARBA" id="ARBA00004496"/>
    </source>
</evidence>
<evidence type="ECO:0000259" key="21">
    <source>
        <dbReference type="PROSITE" id="PS51789"/>
    </source>
</evidence>
<dbReference type="GO" id="GO:0045087">
    <property type="term" value="P:innate immune response"/>
    <property type="evidence" value="ECO:0007669"/>
    <property type="project" value="UniProtKB-KW"/>
</dbReference>
<dbReference type="Pfam" id="PF01335">
    <property type="entry name" value="DED"/>
    <property type="match status" value="1"/>
</dbReference>
<dbReference type="GO" id="GO:0003677">
    <property type="term" value="F:DNA binding"/>
    <property type="evidence" value="ECO:0007669"/>
    <property type="project" value="InterPro"/>
</dbReference>
<evidence type="ECO:0000256" key="11">
    <source>
        <dbReference type="ARBA" id="ARBA00022840"/>
    </source>
</evidence>
<evidence type="ECO:0000256" key="12">
    <source>
        <dbReference type="ARBA" id="ARBA00022859"/>
    </source>
</evidence>
<organism evidence="22 23">
    <name type="scientific">Patiria miniata</name>
    <name type="common">Bat star</name>
    <name type="synonym">Asterina miniata</name>
    <dbReference type="NCBI Taxonomy" id="46514"/>
    <lineage>
        <taxon>Eukaryota</taxon>
        <taxon>Metazoa</taxon>
        <taxon>Echinodermata</taxon>
        <taxon>Eleutherozoa</taxon>
        <taxon>Asterozoa</taxon>
        <taxon>Asteroidea</taxon>
        <taxon>Valvatacea</taxon>
        <taxon>Valvatida</taxon>
        <taxon>Asterinidae</taxon>
        <taxon>Patiria</taxon>
    </lineage>
</organism>
<evidence type="ECO:0000256" key="4">
    <source>
        <dbReference type="ARBA" id="ARBA00022490"/>
    </source>
</evidence>
<feature type="region of interest" description="Disordered" evidence="17">
    <location>
        <begin position="93"/>
        <end position="170"/>
    </location>
</feature>
<evidence type="ECO:0000259" key="19">
    <source>
        <dbReference type="PROSITE" id="PS51192"/>
    </source>
</evidence>
<dbReference type="PANTHER" id="PTHR14074:SF36">
    <property type="entry name" value="RNA HELICASE"/>
    <property type="match status" value="1"/>
</dbReference>
<dbReference type="OrthoDB" id="416741at2759"/>
<name>A0A913Z079_PATMI</name>
<feature type="compositionally biased region" description="Polar residues" evidence="17">
    <location>
        <begin position="414"/>
        <end position="430"/>
    </location>
</feature>
<keyword evidence="6" id="KW-0479">Metal-binding</keyword>
<evidence type="ECO:0000256" key="5">
    <source>
        <dbReference type="ARBA" id="ARBA00022588"/>
    </source>
</evidence>
<evidence type="ECO:0000256" key="14">
    <source>
        <dbReference type="ARBA" id="ARBA00023118"/>
    </source>
</evidence>
<dbReference type="PROSITE" id="PS50168">
    <property type="entry name" value="DED"/>
    <property type="match status" value="1"/>
</dbReference>
<keyword evidence="23" id="KW-1185">Reference proteome</keyword>
<dbReference type="GO" id="GO:0005524">
    <property type="term" value="F:ATP binding"/>
    <property type="evidence" value="ECO:0007669"/>
    <property type="project" value="UniProtKB-KW"/>
</dbReference>
<evidence type="ECO:0000256" key="15">
    <source>
        <dbReference type="ARBA" id="ARBA00049390"/>
    </source>
</evidence>
<dbReference type="GO" id="GO:0046872">
    <property type="term" value="F:metal ion binding"/>
    <property type="evidence" value="ECO:0007669"/>
    <property type="project" value="UniProtKB-KW"/>
</dbReference>
<dbReference type="Pfam" id="PF18119">
    <property type="entry name" value="RIG-I_C"/>
    <property type="match status" value="1"/>
</dbReference>
<evidence type="ECO:0000256" key="9">
    <source>
        <dbReference type="ARBA" id="ARBA00022806"/>
    </source>
</evidence>
<evidence type="ECO:0000256" key="7">
    <source>
        <dbReference type="ARBA" id="ARBA00022741"/>
    </source>
</evidence>
<dbReference type="InterPro" id="IPR051363">
    <property type="entry name" value="RLR_Helicase"/>
</dbReference>
<dbReference type="Gene3D" id="1.10.533.10">
    <property type="entry name" value="Death Domain, Fas"/>
    <property type="match status" value="1"/>
</dbReference>
<dbReference type="InterPro" id="IPR041204">
    <property type="entry name" value="RIG-I-like_C"/>
</dbReference>
<dbReference type="PROSITE" id="PS51789">
    <property type="entry name" value="RLR_CTR"/>
    <property type="match status" value="1"/>
</dbReference>
<dbReference type="GO" id="GO:0003724">
    <property type="term" value="F:RNA helicase activity"/>
    <property type="evidence" value="ECO:0007669"/>
    <property type="project" value="UniProtKB-EC"/>
</dbReference>
<feature type="compositionally biased region" description="Basic and acidic residues" evidence="17">
    <location>
        <begin position="93"/>
        <end position="114"/>
    </location>
</feature>
<evidence type="ECO:0000256" key="8">
    <source>
        <dbReference type="ARBA" id="ARBA00022801"/>
    </source>
</evidence>
<comment type="subcellular location">
    <subcellularLocation>
        <location evidence="1">Cytoplasm</location>
    </subcellularLocation>
</comment>
<dbReference type="Gene3D" id="2.170.150.30">
    <property type="entry name" value="RIG-I-like receptor, C-terminal regulatory domain"/>
    <property type="match status" value="1"/>
</dbReference>
<evidence type="ECO:0000313" key="23">
    <source>
        <dbReference type="Proteomes" id="UP000887568"/>
    </source>
</evidence>
<dbReference type="EnsemblMetazoa" id="XM_038189144.1">
    <property type="protein sequence ID" value="XP_038045072.1"/>
    <property type="gene ID" value="LOC119719644"/>
</dbReference>
<feature type="compositionally biased region" description="Low complexity" evidence="17">
    <location>
        <begin position="181"/>
        <end position="195"/>
    </location>
</feature>
<feature type="region of interest" description="Disordered" evidence="17">
    <location>
        <begin position="210"/>
        <end position="439"/>
    </location>
</feature>
<keyword evidence="16" id="KW-0175">Coiled coil</keyword>
<feature type="compositionally biased region" description="Low complexity" evidence="17">
    <location>
        <begin position="643"/>
        <end position="654"/>
    </location>
</feature>
<dbReference type="InterPro" id="IPR027417">
    <property type="entry name" value="P-loop_NTPase"/>
</dbReference>
<feature type="domain" description="RLR CTR" evidence="21">
    <location>
        <begin position="1258"/>
        <end position="1386"/>
    </location>
</feature>
<dbReference type="PROSITE" id="PS51192">
    <property type="entry name" value="HELICASE_ATP_BIND_1"/>
    <property type="match status" value="1"/>
</dbReference>